<evidence type="ECO:0000313" key="2">
    <source>
        <dbReference type="EMBL" id="ORX42607.1"/>
    </source>
</evidence>
<comment type="caution">
    <text evidence="2">The sequence shown here is derived from an EMBL/GenBank/DDBJ whole genome shotgun (WGS) entry which is preliminary data.</text>
</comment>
<evidence type="ECO:0000256" key="1">
    <source>
        <dbReference type="SAM" id="Phobius"/>
    </source>
</evidence>
<accession>A0A1Y1UWV7</accession>
<dbReference type="Proteomes" id="UP000193719">
    <property type="component" value="Unassembled WGS sequence"/>
</dbReference>
<dbReference type="OrthoDB" id="10432988at2759"/>
<name>A0A1Y1UWV7_9FUNG</name>
<dbReference type="AlphaFoldDB" id="A0A1Y1UWV7"/>
<keyword evidence="1" id="KW-0472">Membrane</keyword>
<gene>
    <name evidence="2" type="ORF">BCR36DRAFT_306416</name>
</gene>
<keyword evidence="1" id="KW-0812">Transmembrane</keyword>
<protein>
    <submittedName>
        <fullName evidence="2">Uncharacterized protein</fullName>
    </submittedName>
</protein>
<sequence>MYDRSQFIENGTYASNWEWLKSKGTSYQCYLDYIKIEKGQEEQIGETVNSIRIIIYALSRPFSFVFFYWTLLVFFLHKFNFKKPVMKILLIHIILR</sequence>
<evidence type="ECO:0000313" key="3">
    <source>
        <dbReference type="Proteomes" id="UP000193719"/>
    </source>
</evidence>
<feature type="transmembrane region" description="Helical" evidence="1">
    <location>
        <begin position="53"/>
        <end position="76"/>
    </location>
</feature>
<dbReference type="STRING" id="1754191.A0A1Y1UWV7"/>
<reference evidence="2 3" key="2">
    <citation type="submission" date="2016-08" db="EMBL/GenBank/DDBJ databases">
        <title>Pervasive Adenine N6-methylation of Active Genes in Fungi.</title>
        <authorList>
            <consortium name="DOE Joint Genome Institute"/>
            <person name="Mondo S.J."/>
            <person name="Dannebaum R.O."/>
            <person name="Kuo R.C."/>
            <person name="Labutti K."/>
            <person name="Haridas S."/>
            <person name="Kuo A."/>
            <person name="Salamov A."/>
            <person name="Ahrendt S.R."/>
            <person name="Lipzen A."/>
            <person name="Sullivan W."/>
            <person name="Andreopoulos W.B."/>
            <person name="Clum A."/>
            <person name="Lindquist E."/>
            <person name="Daum C."/>
            <person name="Ramamoorthy G.K."/>
            <person name="Gryganskyi A."/>
            <person name="Culley D."/>
            <person name="Magnuson J.K."/>
            <person name="James T.Y."/>
            <person name="O'Malley M.A."/>
            <person name="Stajich J.E."/>
            <person name="Spatafora J.W."/>
            <person name="Visel A."/>
            <person name="Grigoriev I.V."/>
        </authorList>
    </citation>
    <scope>NUCLEOTIDE SEQUENCE [LARGE SCALE GENOMIC DNA]</scope>
    <source>
        <strain evidence="3">finn</strain>
    </source>
</reference>
<reference evidence="2 3" key="1">
    <citation type="submission" date="2016-08" db="EMBL/GenBank/DDBJ databases">
        <title>Genomes of anaerobic fungi encode conserved fungal cellulosomes for biomass hydrolysis.</title>
        <authorList>
            <consortium name="DOE Joint Genome Institute"/>
            <person name="Haitjema C.H."/>
            <person name="Gilmore S.P."/>
            <person name="Henske J.K."/>
            <person name="Solomon K.V."/>
            <person name="De Groot R."/>
            <person name="Kuo A."/>
            <person name="Mondo S.J."/>
            <person name="Salamov A.A."/>
            <person name="Labutti K."/>
            <person name="Zhao Z."/>
            <person name="Chiniquy J."/>
            <person name="Barry K."/>
            <person name="Brewer H.M."/>
            <person name="Purvine S.O."/>
            <person name="Wright A.T."/>
            <person name="Boxma B."/>
            <person name="Van Alen T."/>
            <person name="Hackstein J.H."/>
            <person name="Baker S.E."/>
            <person name="Grigoriev I.V."/>
            <person name="O'Malley M.A."/>
        </authorList>
    </citation>
    <scope>NUCLEOTIDE SEQUENCE [LARGE SCALE GENOMIC DNA]</scope>
    <source>
        <strain evidence="3">finn</strain>
    </source>
</reference>
<keyword evidence="1" id="KW-1133">Transmembrane helix</keyword>
<organism evidence="2 3">
    <name type="scientific">Piromyces finnis</name>
    <dbReference type="NCBI Taxonomy" id="1754191"/>
    <lineage>
        <taxon>Eukaryota</taxon>
        <taxon>Fungi</taxon>
        <taxon>Fungi incertae sedis</taxon>
        <taxon>Chytridiomycota</taxon>
        <taxon>Chytridiomycota incertae sedis</taxon>
        <taxon>Neocallimastigomycetes</taxon>
        <taxon>Neocallimastigales</taxon>
        <taxon>Neocallimastigaceae</taxon>
        <taxon>Piromyces</taxon>
    </lineage>
</organism>
<dbReference type="EMBL" id="MCFH01000062">
    <property type="protein sequence ID" value="ORX42607.1"/>
    <property type="molecule type" value="Genomic_DNA"/>
</dbReference>
<keyword evidence="3" id="KW-1185">Reference proteome</keyword>
<proteinExistence type="predicted"/>